<sequence>MRGPQVAPKGSLPSKTQINLVGNRLRKMVDADSYELLDSEAVASDKGLLQLWRAVHQPPLLKLRITLQRVVSSELGPAGKGKVNQRLKTAPSIVAKLARLKTRLAEMEDLGGCRATLPDMETLTNIRERLLGTASLNIDSTKGIKDYTGTPQIGGYRAVHLVARRDGCKIEIQLRTQRQQDWAQDVESWDSEFGFDLKHQNAPDNVVRLFRLLSDVLWYQDCGEQVPSSMLAELDELQDLVEFDLLEGGHGGL</sequence>
<dbReference type="InterPro" id="IPR052366">
    <property type="entry name" value="GTP_Pyrophosphokinase"/>
</dbReference>
<reference evidence="2 3" key="1">
    <citation type="submission" date="2020-08" db="EMBL/GenBank/DDBJ databases">
        <title>Sequencing the genomes of 1000 actinobacteria strains.</title>
        <authorList>
            <person name="Klenk H.-P."/>
        </authorList>
    </citation>
    <scope>NUCLEOTIDE SEQUENCE [LARGE SCALE GENOMIC DNA]</scope>
    <source>
        <strain evidence="2 3">DSM 45584</strain>
    </source>
</reference>
<dbReference type="EMBL" id="JACHIW010000001">
    <property type="protein sequence ID" value="MBB5154699.1"/>
    <property type="molecule type" value="Genomic_DNA"/>
</dbReference>
<dbReference type="Gene3D" id="3.30.460.10">
    <property type="entry name" value="Beta Polymerase, domain 2"/>
    <property type="match status" value="1"/>
</dbReference>
<protein>
    <recommendedName>
        <fullName evidence="1">RelA/SpoT domain-containing protein</fullName>
    </recommendedName>
</protein>
<keyword evidence="3" id="KW-1185">Reference proteome</keyword>
<dbReference type="RefSeq" id="WP_184726175.1">
    <property type="nucleotide sequence ID" value="NZ_JACHIW010000001.1"/>
</dbReference>
<evidence type="ECO:0000313" key="3">
    <source>
        <dbReference type="Proteomes" id="UP000584374"/>
    </source>
</evidence>
<feature type="domain" description="RelA/SpoT" evidence="1">
    <location>
        <begin position="85"/>
        <end position="203"/>
    </location>
</feature>
<dbReference type="AlphaFoldDB" id="A0A840Q7T7"/>
<dbReference type="CDD" id="cd05399">
    <property type="entry name" value="NT_Rel-Spo_like"/>
    <property type="match status" value="1"/>
</dbReference>
<dbReference type="PANTHER" id="PTHR47837">
    <property type="entry name" value="GTP PYROPHOSPHOKINASE YJBM"/>
    <property type="match status" value="1"/>
</dbReference>
<dbReference type="Pfam" id="PF04607">
    <property type="entry name" value="RelA_SpoT"/>
    <property type="match status" value="1"/>
</dbReference>
<proteinExistence type="predicted"/>
<dbReference type="PANTHER" id="PTHR47837:SF1">
    <property type="entry name" value="GTP PYROPHOSPHOKINASE YJBM"/>
    <property type="match status" value="1"/>
</dbReference>
<dbReference type="GO" id="GO:0015969">
    <property type="term" value="P:guanosine tetraphosphate metabolic process"/>
    <property type="evidence" value="ECO:0007669"/>
    <property type="project" value="InterPro"/>
</dbReference>
<dbReference type="Proteomes" id="UP000584374">
    <property type="component" value="Unassembled WGS sequence"/>
</dbReference>
<name>A0A840Q7T7_9PSEU</name>
<dbReference type="InterPro" id="IPR043519">
    <property type="entry name" value="NT_sf"/>
</dbReference>
<accession>A0A840Q7T7</accession>
<evidence type="ECO:0000313" key="2">
    <source>
        <dbReference type="EMBL" id="MBB5154699.1"/>
    </source>
</evidence>
<comment type="caution">
    <text evidence="2">The sequence shown here is derived from an EMBL/GenBank/DDBJ whole genome shotgun (WGS) entry which is preliminary data.</text>
</comment>
<organism evidence="2 3">
    <name type="scientific">Saccharopolyspora phatthalungensis</name>
    <dbReference type="NCBI Taxonomy" id="664693"/>
    <lineage>
        <taxon>Bacteria</taxon>
        <taxon>Bacillati</taxon>
        <taxon>Actinomycetota</taxon>
        <taxon>Actinomycetes</taxon>
        <taxon>Pseudonocardiales</taxon>
        <taxon>Pseudonocardiaceae</taxon>
        <taxon>Saccharopolyspora</taxon>
    </lineage>
</organism>
<gene>
    <name evidence="2" type="ORF">BJ970_002233</name>
</gene>
<dbReference type="SMART" id="SM00954">
    <property type="entry name" value="RelA_SpoT"/>
    <property type="match status" value="1"/>
</dbReference>
<dbReference type="InterPro" id="IPR007685">
    <property type="entry name" value="RelA_SpoT"/>
</dbReference>
<evidence type="ECO:0000259" key="1">
    <source>
        <dbReference type="SMART" id="SM00954"/>
    </source>
</evidence>
<dbReference type="SUPFAM" id="SSF81301">
    <property type="entry name" value="Nucleotidyltransferase"/>
    <property type="match status" value="1"/>
</dbReference>